<dbReference type="PANTHER" id="PTHR23275:SF100">
    <property type="entry name" value="EGF-LIKE DOMAIN-CONTAINING PROTEIN"/>
    <property type="match status" value="1"/>
</dbReference>
<evidence type="ECO:0000256" key="2">
    <source>
        <dbReference type="SAM" id="SignalP"/>
    </source>
</evidence>
<evidence type="ECO:0000256" key="1">
    <source>
        <dbReference type="SAM" id="Phobius"/>
    </source>
</evidence>
<dbReference type="PANTHER" id="PTHR23275">
    <property type="entry name" value="CABRIOLET.-RELATED"/>
    <property type="match status" value="1"/>
</dbReference>
<feature type="domain" description="EGF-like" evidence="3">
    <location>
        <begin position="551"/>
        <end position="607"/>
    </location>
</feature>
<feature type="chain" id="PRO_5003145133" evidence="2">
    <location>
        <begin position="18"/>
        <end position="683"/>
    </location>
</feature>
<dbReference type="EMBL" id="ACVC01000318">
    <property type="protein sequence ID" value="EFO61148.1"/>
    <property type="molecule type" value="Genomic_DNA"/>
</dbReference>
<dbReference type="Pfam" id="PF03302">
    <property type="entry name" value="VSP"/>
    <property type="match status" value="1"/>
</dbReference>
<gene>
    <name evidence="4" type="ORF">GLP15_2481</name>
</gene>
<dbReference type="Proteomes" id="UP000008974">
    <property type="component" value="Unassembled WGS sequence"/>
</dbReference>
<dbReference type="SMART" id="SM00261">
    <property type="entry name" value="FU"/>
    <property type="match status" value="3"/>
</dbReference>
<feature type="domain" description="EGF-like" evidence="3">
    <location>
        <begin position="608"/>
        <end position="638"/>
    </location>
</feature>
<reference evidence="4 5" key="1">
    <citation type="journal article" date="2010" name="BMC Genomics">
        <title>Genome analysis and comparative genomics of a Giardia intestinalis assemblage E isolate.</title>
        <authorList>
            <person name="Jerlstrom-Hultqvist J."/>
            <person name="Franzen O."/>
            <person name="Ankarklev J."/>
            <person name="Xu F."/>
            <person name="Nohynkova E."/>
            <person name="Andersson J.O."/>
            <person name="Svard S.G."/>
            <person name="Andersson B."/>
        </authorList>
    </citation>
    <scope>NUCLEOTIDE SEQUENCE [LARGE SCALE GENOMIC DNA]</scope>
    <source>
        <strain evidence="4 5">P15</strain>
    </source>
</reference>
<feature type="transmembrane region" description="Helical" evidence="1">
    <location>
        <begin position="654"/>
        <end position="678"/>
    </location>
</feature>
<keyword evidence="1" id="KW-1133">Transmembrane helix</keyword>
<comment type="caution">
    <text evidence="4">The sequence shown here is derived from an EMBL/GenBank/DDBJ whole genome shotgun (WGS) entry which is preliminary data.</text>
</comment>
<dbReference type="InterPro" id="IPR000742">
    <property type="entry name" value="EGF"/>
</dbReference>
<dbReference type="Gene3D" id="2.10.220.10">
    <property type="entry name" value="Hormone Receptor, Insulin-like Growth Factor Receptor 1, Chain A, domain 2"/>
    <property type="match status" value="3"/>
</dbReference>
<keyword evidence="2" id="KW-0732">Signal</keyword>
<evidence type="ECO:0000259" key="3">
    <source>
        <dbReference type="SMART" id="SM00181"/>
    </source>
</evidence>
<feature type="domain" description="EGF-like" evidence="3">
    <location>
        <begin position="353"/>
        <end position="388"/>
    </location>
</feature>
<dbReference type="VEuPathDB" id="GiardiaDB:GLP15_2481"/>
<name>E1F8S0_GIAIA</name>
<evidence type="ECO:0000313" key="4">
    <source>
        <dbReference type="EMBL" id="EFO61148.1"/>
    </source>
</evidence>
<proteinExistence type="predicted"/>
<dbReference type="OMA" id="DDGNIVN"/>
<protein>
    <submittedName>
        <fullName evidence="4">VSP</fullName>
    </submittedName>
</protein>
<dbReference type="AlphaFoldDB" id="E1F8S0"/>
<dbReference type="InterPro" id="IPR006212">
    <property type="entry name" value="Furin_repeat"/>
</dbReference>
<feature type="signal peptide" evidence="2">
    <location>
        <begin position="1"/>
        <end position="17"/>
    </location>
</feature>
<dbReference type="InterPro" id="IPR052798">
    <property type="entry name" value="Giardia_VSA"/>
</dbReference>
<feature type="domain" description="EGF-like" evidence="3">
    <location>
        <begin position="389"/>
        <end position="430"/>
    </location>
</feature>
<evidence type="ECO:0000313" key="5">
    <source>
        <dbReference type="Proteomes" id="UP000008974"/>
    </source>
</evidence>
<feature type="domain" description="EGF-like" evidence="3">
    <location>
        <begin position="304"/>
        <end position="352"/>
    </location>
</feature>
<accession>E1F8S0</accession>
<sequence length="683" mass="69206">MLLVALYFVISTLAVDCQPDGDHATTCQVGKCELVDDTEICTECKAGGVPIDGFCRPVGSPQVITAGCTGPEDAPLDKATTTCGRCSGADHFLFMGGCYNQKVGVGSVICTAAAGGECTACATANWLFENPSGTPGPGTKCILCSDIKGDGTTKGVENCAECTKPAGSPGVAICSKCEVGYYKDGTCKKCDATCLTCSGSGNTACETCPEGKYLKVNQFVQSTGCDGNTYPDPETRTCKASGIADCTTCEYNPVTKGPRCIACSGKIVKEEADGTTKCIDAGTCTQNGATGENFLSDGDTECILCSNDSSKTDNNKGSVGCRTCNKNGAKPECKTCLDGYYDSGNGNPAVCVACAGDCGKCGPGGAIDTCEKCKSGFFLKSEGTKKCVRCDDPADGITGCATCTFSGLLTCDTCKPNYTSKTTSRGVACEKACEDETACGGTAGACDAGIVDPSGKTLNYCSLCGDPATFPIDGKCVESSKKGANTCDQGACTQCTQGYFLYMGGCYRYDAAPGSHACSASAAPGVCSAPSPNNQFFVVPGAANNQQSVLACGNPLGTAVGDRTYVGVEGCSQCTAPAQLEASGMASATCTACGEGRKPNKSGTGCVACSVENCRHCRVDGVCEECSSGFSLEGGKCISTGTSGGNRSGLSTGAIAGIAVAVVVVVGGLVGFLCWWFICRGKA</sequence>
<dbReference type="SUPFAM" id="SSF57184">
    <property type="entry name" value="Growth factor receptor domain"/>
    <property type="match status" value="3"/>
</dbReference>
<dbReference type="InterPro" id="IPR009030">
    <property type="entry name" value="Growth_fac_rcpt_cys_sf"/>
</dbReference>
<keyword evidence="1" id="KW-0472">Membrane</keyword>
<feature type="domain" description="EGF-like" evidence="3">
    <location>
        <begin position="143"/>
        <end position="188"/>
    </location>
</feature>
<keyword evidence="1" id="KW-0812">Transmembrane</keyword>
<feature type="domain" description="EGF-like" evidence="3">
    <location>
        <begin position="189"/>
        <end position="226"/>
    </location>
</feature>
<organism evidence="4 5">
    <name type="scientific">Giardia intestinalis (strain P15)</name>
    <name type="common">Giardia lamblia</name>
    <dbReference type="NCBI Taxonomy" id="658858"/>
    <lineage>
        <taxon>Eukaryota</taxon>
        <taxon>Metamonada</taxon>
        <taxon>Diplomonadida</taxon>
        <taxon>Hexamitidae</taxon>
        <taxon>Giardiinae</taxon>
        <taxon>Giardia</taxon>
    </lineage>
</organism>
<dbReference type="SMART" id="SM00181">
    <property type="entry name" value="EGF"/>
    <property type="match status" value="7"/>
</dbReference>
<dbReference type="OrthoDB" id="300641at2759"/>
<dbReference type="CDD" id="cd00064">
    <property type="entry name" value="FU"/>
    <property type="match status" value="1"/>
</dbReference>
<dbReference type="InterPro" id="IPR005127">
    <property type="entry name" value="Giardia_VSP"/>
</dbReference>